<dbReference type="EMBL" id="BROD01000001">
    <property type="protein sequence ID" value="GKX66178.1"/>
    <property type="molecule type" value="Genomic_DNA"/>
</dbReference>
<dbReference type="Proteomes" id="UP001058074">
    <property type="component" value="Unassembled WGS sequence"/>
</dbReference>
<name>A0ACB5RAZ5_9CLOT</name>
<proteinExistence type="predicted"/>
<protein>
    <submittedName>
        <fullName evidence="1">Galactose ABC transporter substrate-binding protein</fullName>
    </submittedName>
</protein>
<keyword evidence="2" id="KW-1185">Reference proteome</keyword>
<sequence length="354" mass="39684">MKKIYRLLSFFLMFILISVILTGSNKLSASSNNTTYRKPINAAVFLLDFNDDFIAEIAAKLANIQIANPDKIKFTYYDGKSNQDIQNQDINKALNEDVDLILLNIVDRTAAQTVINKIKEYNVPVILFNREPLTPVPIQSYSKALFIGTDGKEAGNLQAEMIVNTWNTSKQFIDKNNNNVLQYVMLEGELSSSEAVLRTKYSVYGIESSGITTQQIALRVCDWLEQPAYEFIKALFQKYGDQIELIISNDDTMAIGAIKALQEYGYNTGDKSRLIPVVGVDVTPEAKELIDKELMLGSVFQDAGAYAEALYTCGINMIAGKSPIAGTNYKFDETLVAIRLPTTKYYYKNPYPQK</sequence>
<organism evidence="1 2">
    <name type="scientific">Inconstantimicrobium mannanitabidum</name>
    <dbReference type="NCBI Taxonomy" id="1604901"/>
    <lineage>
        <taxon>Bacteria</taxon>
        <taxon>Bacillati</taxon>
        <taxon>Bacillota</taxon>
        <taxon>Clostridia</taxon>
        <taxon>Eubacteriales</taxon>
        <taxon>Clostridiaceae</taxon>
        <taxon>Inconstantimicrobium</taxon>
    </lineage>
</organism>
<reference evidence="1" key="1">
    <citation type="journal article" date="2025" name="Int. J. Syst. Evol. Microbiol.">
        <title>Inconstantimicrobium mannanitabidum sp. nov., a novel member of the family Clostridiaceae isolated from anoxic soil under the treatment of reductive soil disinfestation.</title>
        <authorList>
            <person name="Ueki A."/>
            <person name="Tonouchi A."/>
            <person name="Honma S."/>
            <person name="Kaku N."/>
            <person name="Ueki K."/>
        </authorList>
    </citation>
    <scope>NUCLEOTIDE SEQUENCE</scope>
    <source>
        <strain evidence="1">TW13</strain>
    </source>
</reference>
<evidence type="ECO:0000313" key="2">
    <source>
        <dbReference type="Proteomes" id="UP001058074"/>
    </source>
</evidence>
<comment type="caution">
    <text evidence="1">The sequence shown here is derived from an EMBL/GenBank/DDBJ whole genome shotgun (WGS) entry which is preliminary data.</text>
</comment>
<accession>A0ACB5RAZ5</accession>
<evidence type="ECO:0000313" key="1">
    <source>
        <dbReference type="EMBL" id="GKX66178.1"/>
    </source>
</evidence>
<gene>
    <name evidence="1" type="ORF">rsdtw13_14360</name>
</gene>